<dbReference type="EMBL" id="VTWT01000011">
    <property type="protein sequence ID" value="KAA9325688.1"/>
    <property type="molecule type" value="Genomic_DNA"/>
</dbReference>
<organism evidence="2 3">
    <name type="scientific">Adhaeribacter soli</name>
    <dbReference type="NCBI Taxonomy" id="2607655"/>
    <lineage>
        <taxon>Bacteria</taxon>
        <taxon>Pseudomonadati</taxon>
        <taxon>Bacteroidota</taxon>
        <taxon>Cytophagia</taxon>
        <taxon>Cytophagales</taxon>
        <taxon>Hymenobacteraceae</taxon>
        <taxon>Adhaeribacter</taxon>
    </lineage>
</organism>
<accession>A0A5N1IJU5</accession>
<evidence type="ECO:0000256" key="1">
    <source>
        <dbReference type="SAM" id="SignalP"/>
    </source>
</evidence>
<gene>
    <name evidence="2" type="ORF">F0P94_17290</name>
</gene>
<reference evidence="2 3" key="1">
    <citation type="submission" date="2019-09" db="EMBL/GenBank/DDBJ databases">
        <title>Genome sequence of Adhaeribacter sp. M2.</title>
        <authorList>
            <person name="Srinivasan S."/>
        </authorList>
    </citation>
    <scope>NUCLEOTIDE SEQUENCE [LARGE SCALE GENOMIC DNA]</scope>
    <source>
        <strain evidence="2 3">M2</strain>
    </source>
</reference>
<proteinExistence type="predicted"/>
<protein>
    <recommendedName>
        <fullName evidence="4">DUF4625 domain-containing protein</fullName>
    </recommendedName>
</protein>
<dbReference type="Proteomes" id="UP000326570">
    <property type="component" value="Unassembled WGS sequence"/>
</dbReference>
<evidence type="ECO:0000313" key="3">
    <source>
        <dbReference type="Proteomes" id="UP000326570"/>
    </source>
</evidence>
<keyword evidence="1" id="KW-0732">Signal</keyword>
<comment type="caution">
    <text evidence="2">The sequence shown here is derived from an EMBL/GenBank/DDBJ whole genome shotgun (WGS) entry which is preliminary data.</text>
</comment>
<dbReference type="AlphaFoldDB" id="A0A5N1IJU5"/>
<keyword evidence="3" id="KW-1185">Reference proteome</keyword>
<evidence type="ECO:0008006" key="4">
    <source>
        <dbReference type="Google" id="ProtNLM"/>
    </source>
</evidence>
<feature type="chain" id="PRO_5024938378" description="DUF4625 domain-containing protein" evidence="1">
    <location>
        <begin position="24"/>
        <end position="140"/>
    </location>
</feature>
<name>A0A5N1IJU5_9BACT</name>
<evidence type="ECO:0000313" key="2">
    <source>
        <dbReference type="EMBL" id="KAA9325688.1"/>
    </source>
</evidence>
<sequence length="140" mass="15496">MKSLFHKSAFSFISCLFLIGAFSCTESYKNDDPAPHNSAVITITSPSENYMGMPTDSVHITGTITGQQTLHGYTISIRKKTDNAEVFFKSVHDHKTAIEINQKWKAAGLEGHTDLVLEIVTTLDHDGNKASKKVNFHLMP</sequence>
<dbReference type="PROSITE" id="PS51257">
    <property type="entry name" value="PROKAR_LIPOPROTEIN"/>
    <property type="match status" value="1"/>
</dbReference>
<feature type="signal peptide" evidence="1">
    <location>
        <begin position="1"/>
        <end position="23"/>
    </location>
</feature>
<dbReference type="RefSeq" id="WP_150905384.1">
    <property type="nucleotide sequence ID" value="NZ_VTWT01000011.1"/>
</dbReference>